<dbReference type="Proteomes" id="UP000006514">
    <property type="component" value="Unassembled WGS sequence"/>
</dbReference>
<dbReference type="PANTHER" id="PTHR35871">
    <property type="entry name" value="EXPRESSED PROTEIN"/>
    <property type="match status" value="1"/>
</dbReference>
<evidence type="ECO:0000313" key="3">
    <source>
        <dbReference type="Proteomes" id="UP000006514"/>
    </source>
</evidence>
<keyword evidence="3" id="KW-1185">Reference proteome</keyword>
<protein>
    <recommendedName>
        <fullName evidence="4">Tc1-like transposase DDE domain-containing protein</fullName>
    </recommendedName>
</protein>
<gene>
    <name evidence="2" type="ORF">AURDEDRAFT_140635</name>
</gene>
<evidence type="ECO:0000313" key="2">
    <source>
        <dbReference type="EMBL" id="EJD33398.1"/>
    </source>
</evidence>
<sequence length="663" mass="74583">MDKDVPPFPASDTAFFDDNDDEDSLSTACLDTALLDDACCDSDEEHTMYLSDEDNNTAPHAVLPAVPPPSLPAIPAHTKRNIPWHAPSQEEALAALNDLKNLVRPLRTPKSKGCADGKLDTWTREHHEGMMTLLMHYTNPKSAAHGHWMLSSKAAVDGLCKGERWEKSLRGQAREYIADRDLLRTNPYGLTNCSMLELCPKLRKELKAHIDSIGKYVQARDVQDYMARQDVQARHGTLSIVLTTAQSWMDEMEFKYRSKHKELYKDGHERPDVKEHLHKMFLPGWYAHERAMNHIIAPPICHCVACFHDESTFAQYDRRQSRWVHKDASPPLLAKGEGASTMVANFVSADYGWLQSHDGADSTHVLLKVGKDREGYFQNEDVLAHAHKAMDILARDYPNEDHLLIFDNATTHRKCAPDALSAQRMPKSTSKEGVLWGVDVVVRDEEGQIVHGTDGKPLKTRVCMRDAIFSDGTLQPLYFPDGHAHAGAFKGMAVILEERGFSNVCALRAQCGKKFNCKNTLAGTAGIPPYCCRRMLYNQPDFVGVKSLLEEACASRGFSMLFLPKFHPELNPIEQCWGHAKDDYRLNPLTPHEVDVEPNVLKALDSVSLQLIRRYSVRSQRFMDAYRKGLSPELAAWAGKKYHGHRVVPENIISMFNKAHGIS</sequence>
<dbReference type="InParanoid" id="J0WM38"/>
<dbReference type="InterPro" id="IPR036397">
    <property type="entry name" value="RNaseH_sf"/>
</dbReference>
<dbReference type="eggNOG" id="ENOG502SIZV">
    <property type="taxonomic scope" value="Eukaryota"/>
</dbReference>
<accession>J0WM38</accession>
<feature type="region of interest" description="Disordered" evidence="1">
    <location>
        <begin position="1"/>
        <end position="22"/>
    </location>
</feature>
<dbReference type="AlphaFoldDB" id="J0WM38"/>
<dbReference type="KEGG" id="adl:AURDEDRAFT_140635"/>
<dbReference type="EMBL" id="JH688251">
    <property type="protein sequence ID" value="EJD33398.1"/>
    <property type="molecule type" value="Genomic_DNA"/>
</dbReference>
<name>J0WM38_AURST</name>
<dbReference type="Gene3D" id="3.30.420.10">
    <property type="entry name" value="Ribonuclease H-like superfamily/Ribonuclease H"/>
    <property type="match status" value="1"/>
</dbReference>
<reference evidence="3" key="1">
    <citation type="journal article" date="2012" name="Science">
        <title>The Paleozoic origin of enzymatic lignin decomposition reconstructed from 31 fungal genomes.</title>
        <authorList>
            <person name="Floudas D."/>
            <person name="Binder M."/>
            <person name="Riley R."/>
            <person name="Barry K."/>
            <person name="Blanchette R.A."/>
            <person name="Henrissat B."/>
            <person name="Martinez A.T."/>
            <person name="Otillar R."/>
            <person name="Spatafora J.W."/>
            <person name="Yadav J.S."/>
            <person name="Aerts A."/>
            <person name="Benoit I."/>
            <person name="Boyd A."/>
            <person name="Carlson A."/>
            <person name="Copeland A."/>
            <person name="Coutinho P.M."/>
            <person name="de Vries R.P."/>
            <person name="Ferreira P."/>
            <person name="Findley K."/>
            <person name="Foster B."/>
            <person name="Gaskell J."/>
            <person name="Glotzer D."/>
            <person name="Gorecki P."/>
            <person name="Heitman J."/>
            <person name="Hesse C."/>
            <person name="Hori C."/>
            <person name="Igarashi K."/>
            <person name="Jurgens J.A."/>
            <person name="Kallen N."/>
            <person name="Kersten P."/>
            <person name="Kohler A."/>
            <person name="Kuees U."/>
            <person name="Kumar T.K.A."/>
            <person name="Kuo A."/>
            <person name="LaButti K."/>
            <person name="Larrondo L.F."/>
            <person name="Lindquist E."/>
            <person name="Ling A."/>
            <person name="Lombard V."/>
            <person name="Lucas S."/>
            <person name="Lundell T."/>
            <person name="Martin R."/>
            <person name="McLaughlin D.J."/>
            <person name="Morgenstern I."/>
            <person name="Morin E."/>
            <person name="Murat C."/>
            <person name="Nagy L.G."/>
            <person name="Nolan M."/>
            <person name="Ohm R.A."/>
            <person name="Patyshakuliyeva A."/>
            <person name="Rokas A."/>
            <person name="Ruiz-Duenas F.J."/>
            <person name="Sabat G."/>
            <person name="Salamov A."/>
            <person name="Samejima M."/>
            <person name="Schmutz J."/>
            <person name="Slot J.C."/>
            <person name="St John F."/>
            <person name="Stenlid J."/>
            <person name="Sun H."/>
            <person name="Sun S."/>
            <person name="Syed K."/>
            <person name="Tsang A."/>
            <person name="Wiebenga A."/>
            <person name="Young D."/>
            <person name="Pisabarro A."/>
            <person name="Eastwood D.C."/>
            <person name="Martin F."/>
            <person name="Cullen D."/>
            <person name="Grigoriev I.V."/>
            <person name="Hibbett D.S."/>
        </authorList>
    </citation>
    <scope>NUCLEOTIDE SEQUENCE [LARGE SCALE GENOMIC DNA]</scope>
    <source>
        <strain evidence="3">TFB10046</strain>
    </source>
</reference>
<evidence type="ECO:0000256" key="1">
    <source>
        <dbReference type="SAM" id="MobiDB-lite"/>
    </source>
</evidence>
<proteinExistence type="predicted"/>
<dbReference type="PANTHER" id="PTHR35871:SF1">
    <property type="entry name" value="CXC1-LIKE CYSTEINE CLUSTER ASSOCIATED WITH KDZ TRANSPOSASES DOMAIN-CONTAINING PROTEIN"/>
    <property type="match status" value="1"/>
</dbReference>
<dbReference type="GO" id="GO:0003676">
    <property type="term" value="F:nucleic acid binding"/>
    <property type="evidence" value="ECO:0007669"/>
    <property type="project" value="InterPro"/>
</dbReference>
<evidence type="ECO:0008006" key="4">
    <source>
        <dbReference type="Google" id="ProtNLM"/>
    </source>
</evidence>
<dbReference type="OrthoDB" id="10039611at2759"/>
<organism evidence="2 3">
    <name type="scientific">Auricularia subglabra (strain TFB-10046 / SS5)</name>
    <name type="common">White-rot fungus</name>
    <name type="synonym">Auricularia delicata (strain TFB10046)</name>
    <dbReference type="NCBI Taxonomy" id="717982"/>
    <lineage>
        <taxon>Eukaryota</taxon>
        <taxon>Fungi</taxon>
        <taxon>Dikarya</taxon>
        <taxon>Basidiomycota</taxon>
        <taxon>Agaricomycotina</taxon>
        <taxon>Agaricomycetes</taxon>
        <taxon>Auriculariales</taxon>
        <taxon>Auriculariaceae</taxon>
        <taxon>Auricularia</taxon>
    </lineage>
</organism>
<dbReference type="OMA" id="FWYHDES"/>